<feature type="transmembrane region" description="Helical" evidence="2">
    <location>
        <begin position="307"/>
        <end position="329"/>
    </location>
</feature>
<name>A0A6C0IF39_9ZZZZ</name>
<feature type="transmembrane region" description="Helical" evidence="2">
    <location>
        <begin position="246"/>
        <end position="262"/>
    </location>
</feature>
<evidence type="ECO:0000256" key="1">
    <source>
        <dbReference type="SAM" id="MobiDB-lite"/>
    </source>
</evidence>
<sequence length="391" mass="44490">MSDTSDTSAIDDKKEDTTSSSPNIFSNILGFFTTVAFLVLIIIAQFSYGGLILYACKLAQSNILPTDEKCYPYTDVKPSIQEIQTNIFTTFTNPPLSMKLSFPYDKYNASNKILDMFRSYKEEPKSYFLINYFISIIESLISFNYVAFNFILSIFNGIPEILIVLFGPIIFTFISALIFFGNNIYFIYLWFAKMGWFFKQNVNTNLNSKPIWQTVSLFQPFYLWCAFALVILFCLLFWLVLSVLPVLPTFAMGWTIFTLLCYQGQMDNTNISVLSILQDLFKYYKVTIMSIFSFFVILSAFSNMGTIPGVFSILVLILIYFGIISINIFQPVGKGNLTAVVSNSQAKKTCNNKDVNPKNNHGLLYTLIYGQRGGKISNELKNLGKKLNNFS</sequence>
<reference evidence="3" key="1">
    <citation type="journal article" date="2020" name="Nature">
        <title>Giant virus diversity and host interactions through global metagenomics.</title>
        <authorList>
            <person name="Schulz F."/>
            <person name="Roux S."/>
            <person name="Paez-Espino D."/>
            <person name="Jungbluth S."/>
            <person name="Walsh D.A."/>
            <person name="Denef V.J."/>
            <person name="McMahon K.D."/>
            <person name="Konstantinidis K.T."/>
            <person name="Eloe-Fadrosh E.A."/>
            <person name="Kyrpides N.C."/>
            <person name="Woyke T."/>
        </authorList>
    </citation>
    <scope>NUCLEOTIDE SEQUENCE</scope>
    <source>
        <strain evidence="3">GVMAG-M-3300023184-72</strain>
    </source>
</reference>
<feature type="transmembrane region" description="Helical" evidence="2">
    <location>
        <begin position="221"/>
        <end position="240"/>
    </location>
</feature>
<accession>A0A6C0IF39</accession>
<proteinExistence type="predicted"/>
<feature type="region of interest" description="Disordered" evidence="1">
    <location>
        <begin position="1"/>
        <end position="20"/>
    </location>
</feature>
<keyword evidence="2" id="KW-0472">Membrane</keyword>
<feature type="transmembrane region" description="Helical" evidence="2">
    <location>
        <begin position="128"/>
        <end position="155"/>
    </location>
</feature>
<organism evidence="3">
    <name type="scientific">viral metagenome</name>
    <dbReference type="NCBI Taxonomy" id="1070528"/>
    <lineage>
        <taxon>unclassified sequences</taxon>
        <taxon>metagenomes</taxon>
        <taxon>organismal metagenomes</taxon>
    </lineage>
</organism>
<feature type="transmembrane region" description="Helical" evidence="2">
    <location>
        <begin position="161"/>
        <end position="191"/>
    </location>
</feature>
<evidence type="ECO:0000313" key="3">
    <source>
        <dbReference type="EMBL" id="QHT91056.1"/>
    </source>
</evidence>
<keyword evidence="2" id="KW-0812">Transmembrane</keyword>
<evidence type="ECO:0000256" key="2">
    <source>
        <dbReference type="SAM" id="Phobius"/>
    </source>
</evidence>
<feature type="transmembrane region" description="Helical" evidence="2">
    <location>
        <begin position="283"/>
        <end position="301"/>
    </location>
</feature>
<keyword evidence="2" id="KW-1133">Transmembrane helix</keyword>
<dbReference type="EMBL" id="MN740162">
    <property type="protein sequence ID" value="QHT91056.1"/>
    <property type="molecule type" value="Genomic_DNA"/>
</dbReference>
<protein>
    <submittedName>
        <fullName evidence="3">Uncharacterized protein</fullName>
    </submittedName>
</protein>
<feature type="transmembrane region" description="Helical" evidence="2">
    <location>
        <begin position="28"/>
        <end position="54"/>
    </location>
</feature>
<dbReference type="AlphaFoldDB" id="A0A6C0IF39"/>